<dbReference type="AlphaFoldDB" id="D5GA62"/>
<evidence type="ECO:0000313" key="2">
    <source>
        <dbReference type="Proteomes" id="UP000006911"/>
    </source>
</evidence>
<dbReference type="InParanoid" id="D5GA62"/>
<dbReference type="Proteomes" id="UP000006911">
    <property type="component" value="Unassembled WGS sequence"/>
</dbReference>
<gene>
    <name evidence="1" type="ORF">GSTUM_00005150001</name>
</gene>
<reference evidence="1 2" key="1">
    <citation type="journal article" date="2010" name="Nature">
        <title>Perigord black truffle genome uncovers evolutionary origins and mechanisms of symbiosis.</title>
        <authorList>
            <person name="Martin F."/>
            <person name="Kohler A."/>
            <person name="Murat C."/>
            <person name="Balestrini R."/>
            <person name="Coutinho P.M."/>
            <person name="Jaillon O."/>
            <person name="Montanini B."/>
            <person name="Morin E."/>
            <person name="Noel B."/>
            <person name="Percudani R."/>
            <person name="Porcel B."/>
            <person name="Rubini A."/>
            <person name="Amicucci A."/>
            <person name="Amselem J."/>
            <person name="Anthouard V."/>
            <person name="Arcioni S."/>
            <person name="Artiguenave F."/>
            <person name="Aury J.M."/>
            <person name="Ballario P."/>
            <person name="Bolchi A."/>
            <person name="Brenna A."/>
            <person name="Brun A."/>
            <person name="Buee M."/>
            <person name="Cantarel B."/>
            <person name="Chevalier G."/>
            <person name="Couloux A."/>
            <person name="Da Silva C."/>
            <person name="Denoeud F."/>
            <person name="Duplessis S."/>
            <person name="Ghignone S."/>
            <person name="Hilselberger B."/>
            <person name="Iotti M."/>
            <person name="Marcais B."/>
            <person name="Mello A."/>
            <person name="Miranda M."/>
            <person name="Pacioni G."/>
            <person name="Quesneville H."/>
            <person name="Riccioni C."/>
            <person name="Ruotolo R."/>
            <person name="Splivallo R."/>
            <person name="Stocchi V."/>
            <person name="Tisserant E."/>
            <person name="Viscomi A.R."/>
            <person name="Zambonelli A."/>
            <person name="Zampieri E."/>
            <person name="Henrissat B."/>
            <person name="Lebrun M.H."/>
            <person name="Paolocci F."/>
            <person name="Bonfante P."/>
            <person name="Ottonello S."/>
            <person name="Wincker P."/>
        </authorList>
    </citation>
    <scope>NUCLEOTIDE SEQUENCE [LARGE SCALE GENOMIC DNA]</scope>
    <source>
        <strain evidence="1 2">Mel28</strain>
    </source>
</reference>
<accession>D5GA62</accession>
<keyword evidence="2" id="KW-1185">Reference proteome</keyword>
<dbReference type="EMBL" id="FN430075">
    <property type="protein sequence ID" value="CAZ81416.1"/>
    <property type="molecule type" value="Genomic_DNA"/>
</dbReference>
<name>D5GA62_TUBMM</name>
<evidence type="ECO:0000313" key="1">
    <source>
        <dbReference type="EMBL" id="CAZ81416.1"/>
    </source>
</evidence>
<dbReference type="HOGENOM" id="CLU_2293751_0_0_1"/>
<protein>
    <submittedName>
        <fullName evidence="1">(Perigord truffle) hypothetical protein</fullName>
    </submittedName>
</protein>
<dbReference type="KEGG" id="tml:GSTUM_00005150001"/>
<sequence length="101" mass="11640">MHEQPAQHSNTRCQEHIAAFLRYCDASAKATCSRRQLFSSLNSKSTLAREISTITQDPPRVMSLVSWAQVVRKIAWEDGNNMNLPRAAGRLPFNYYFYILY</sequence>
<organism evidence="1 2">
    <name type="scientific">Tuber melanosporum (strain Mel28)</name>
    <name type="common">Perigord black truffle</name>
    <dbReference type="NCBI Taxonomy" id="656061"/>
    <lineage>
        <taxon>Eukaryota</taxon>
        <taxon>Fungi</taxon>
        <taxon>Dikarya</taxon>
        <taxon>Ascomycota</taxon>
        <taxon>Pezizomycotina</taxon>
        <taxon>Pezizomycetes</taxon>
        <taxon>Pezizales</taxon>
        <taxon>Tuberaceae</taxon>
        <taxon>Tuber</taxon>
    </lineage>
</organism>
<proteinExistence type="predicted"/>